<sequence length="804" mass="83129">MSETDHALLPLEAVRPADRRGAGQAKGSLRPAPGLPVARVAVDNPLPHLDRPFDYLVPESMHESAQPGVRVRVRFAGKLVDGFLLERAEESEHPGKLAPLERVVSAERVLTAEVAGLARAVADRYAGTLADVLRLAVPPRHARAEAETPAEPEPQPEGPPAGAWDAYPMGASFLDALEHGRAPRAVWSALPGAAGWAEPVAEAVRATLAGGRGALVVVPDGKDVALADEVFGRVLGSGAHVALTAGLGPAERYRRWLRVLRGQARAVLGTRAAVFAPVADLGLAAIWDDGDDLHAERLSPYPHAREVLALRAHRTGAAMLIGGYARTAEATQLIASGWARPIVAARESVRVVAPRVKPAGEDAELAKDQAARAARLPSVAWRALREGLESGPVLVQVPRRGYLPSIACRQCRRPARCALPPTRVAAAQTRIGEDIRGVSGLLGGSGLLAVPEGLGPADPGRLGGSGLLAVPEGLGSADPGRLGGPGRPAAPERLGGSGHPAVPGGAGGSGHPALPERHGVPGRPGGSGMSESSGMPRGMPGGSGVSGRGACHGPLALRSGHGAPHCRWCGRVDAAWRCAHCGSPHVRAVVVGARRTAEELGRAFPSVPVKTSGRDGVLDRVGEGRALVVATPGAEPVAEGGYAAAVLLDGWALLGRADLRAAEEGVRRWMNAAALLRPAAELVVLADMGLPAVQALVRWDPVTHAERELADRAELGFPPAVRMATLTGTAAAVRQMLEEVRLPEEAQVLGPVPVGDDGQERAMIRVPRASGGVLAAALKGANGVRAARKAPDVVRVSVDPLELI</sequence>
<evidence type="ECO:0000256" key="6">
    <source>
        <dbReference type="ARBA" id="ARBA00022840"/>
    </source>
</evidence>
<gene>
    <name evidence="8" type="primary">priA</name>
    <name evidence="11" type="ORF">ACIBG2_08930</name>
</gene>
<accession>A0ABW7YPG8</accession>
<keyword evidence="12" id="KW-1185">Reference proteome</keyword>
<name>A0ABW7YPG8_9ACTN</name>
<dbReference type="EMBL" id="JBITGY010000002">
    <property type="protein sequence ID" value="MFI6497495.1"/>
    <property type="molecule type" value="Genomic_DNA"/>
</dbReference>
<feature type="region of interest" description="Disordered" evidence="9">
    <location>
        <begin position="460"/>
        <end position="547"/>
    </location>
</feature>
<dbReference type="Proteomes" id="UP001612741">
    <property type="component" value="Unassembled WGS sequence"/>
</dbReference>
<feature type="binding site" evidence="8">
    <location>
        <position position="417"/>
    </location>
    <ligand>
        <name>Zn(2+)</name>
        <dbReference type="ChEBI" id="CHEBI:29105"/>
        <label>2</label>
    </ligand>
</feature>
<evidence type="ECO:0000256" key="2">
    <source>
        <dbReference type="ARBA" id="ARBA00022705"/>
    </source>
</evidence>
<dbReference type="PANTHER" id="PTHR30580:SF0">
    <property type="entry name" value="PRIMOSOMAL PROTEIN N"/>
    <property type="match status" value="1"/>
</dbReference>
<evidence type="ECO:0000313" key="11">
    <source>
        <dbReference type="EMBL" id="MFI6497495.1"/>
    </source>
</evidence>
<dbReference type="RefSeq" id="WP_397080361.1">
    <property type="nucleotide sequence ID" value="NZ_JBITGY010000002.1"/>
</dbReference>
<evidence type="ECO:0000259" key="10">
    <source>
        <dbReference type="Pfam" id="PF17764"/>
    </source>
</evidence>
<dbReference type="Gene3D" id="3.40.1440.60">
    <property type="entry name" value="PriA, 3(prime) DNA-binding domain"/>
    <property type="match status" value="1"/>
</dbReference>
<feature type="domain" description="Primosomal protein N' 3' DNA-binding" evidence="10">
    <location>
        <begin position="39"/>
        <end position="138"/>
    </location>
</feature>
<feature type="binding site" evidence="8">
    <location>
        <position position="578"/>
    </location>
    <ligand>
        <name>Zn(2+)</name>
        <dbReference type="ChEBI" id="CHEBI:29105"/>
        <label>1</label>
    </ligand>
</feature>
<dbReference type="InterPro" id="IPR042115">
    <property type="entry name" value="PriA_3primeBD_sf"/>
</dbReference>
<feature type="binding site" evidence="8">
    <location>
        <position position="408"/>
    </location>
    <ligand>
        <name>Zn(2+)</name>
        <dbReference type="ChEBI" id="CHEBI:29105"/>
        <label>1</label>
    </ligand>
</feature>
<organism evidence="11 12">
    <name type="scientific">Nonomuraea typhae</name>
    <dbReference type="NCBI Taxonomy" id="2603600"/>
    <lineage>
        <taxon>Bacteria</taxon>
        <taxon>Bacillati</taxon>
        <taxon>Actinomycetota</taxon>
        <taxon>Actinomycetes</taxon>
        <taxon>Streptosporangiales</taxon>
        <taxon>Streptosporangiaceae</taxon>
        <taxon>Nonomuraea</taxon>
    </lineage>
</organism>
<comment type="similarity">
    <text evidence="8">Belongs to the helicase family. PriA subfamily.</text>
</comment>
<comment type="cofactor">
    <cofactor evidence="8">
        <name>Zn(2+)</name>
        <dbReference type="ChEBI" id="CHEBI:29105"/>
    </cofactor>
    <text evidence="8">Binds 2 zinc ions per subunit.</text>
</comment>
<evidence type="ECO:0000256" key="3">
    <source>
        <dbReference type="ARBA" id="ARBA00022723"/>
    </source>
</evidence>
<feature type="binding site" evidence="8">
    <location>
        <position position="411"/>
    </location>
    <ligand>
        <name>Zn(2+)</name>
        <dbReference type="ChEBI" id="CHEBI:29105"/>
        <label>1</label>
    </ligand>
</feature>
<dbReference type="PANTHER" id="PTHR30580">
    <property type="entry name" value="PRIMOSOMAL PROTEIN N"/>
    <property type="match status" value="1"/>
</dbReference>
<dbReference type="InterPro" id="IPR027417">
    <property type="entry name" value="P-loop_NTPase"/>
</dbReference>
<keyword evidence="2 8" id="KW-0235">DNA replication</keyword>
<keyword evidence="3 8" id="KW-0479">Metal-binding</keyword>
<feature type="binding site" evidence="8">
    <location>
        <position position="569"/>
    </location>
    <ligand>
        <name>Zn(2+)</name>
        <dbReference type="ChEBI" id="CHEBI:29105"/>
        <label>2</label>
    </ligand>
</feature>
<evidence type="ECO:0000256" key="4">
    <source>
        <dbReference type="ARBA" id="ARBA00022741"/>
    </source>
</evidence>
<comment type="function">
    <text evidence="8">Initiates the restart of stalled replication forks, which reloads the replicative helicase on sites other than the origin of replication. Recognizes and binds to abandoned replication forks and remodels them to uncover a helicase loading site. Promotes assembly of the primosome at these replication forks.</text>
</comment>
<reference evidence="11 12" key="1">
    <citation type="submission" date="2024-10" db="EMBL/GenBank/DDBJ databases">
        <title>The Natural Products Discovery Center: Release of the First 8490 Sequenced Strains for Exploring Actinobacteria Biosynthetic Diversity.</title>
        <authorList>
            <person name="Kalkreuter E."/>
            <person name="Kautsar S.A."/>
            <person name="Yang D."/>
            <person name="Bader C.D."/>
            <person name="Teijaro C.N."/>
            <person name="Fluegel L."/>
            <person name="Davis C.M."/>
            <person name="Simpson J.R."/>
            <person name="Lauterbach L."/>
            <person name="Steele A.D."/>
            <person name="Gui C."/>
            <person name="Meng S."/>
            <person name="Li G."/>
            <person name="Viehrig K."/>
            <person name="Ye F."/>
            <person name="Su P."/>
            <person name="Kiefer A.F."/>
            <person name="Nichols A."/>
            <person name="Cepeda A.J."/>
            <person name="Yan W."/>
            <person name="Fan B."/>
            <person name="Jiang Y."/>
            <person name="Adhikari A."/>
            <person name="Zheng C.-J."/>
            <person name="Schuster L."/>
            <person name="Cowan T.M."/>
            <person name="Smanski M.J."/>
            <person name="Chevrette M.G."/>
            <person name="De Carvalho L.P.S."/>
            <person name="Shen B."/>
        </authorList>
    </citation>
    <scope>NUCLEOTIDE SEQUENCE [LARGE SCALE GENOMIC DNA]</scope>
    <source>
        <strain evidence="11 12">NPDC050545</strain>
    </source>
</reference>
<dbReference type="InterPro" id="IPR041222">
    <property type="entry name" value="PriA_3primeBD"/>
</dbReference>
<keyword evidence="4 8" id="KW-0547">Nucleotide-binding</keyword>
<keyword evidence="6 8" id="KW-0067">ATP-binding</keyword>
<evidence type="ECO:0000256" key="5">
    <source>
        <dbReference type="ARBA" id="ARBA00022833"/>
    </source>
</evidence>
<feature type="compositionally biased region" description="Low complexity" evidence="9">
    <location>
        <begin position="529"/>
        <end position="538"/>
    </location>
</feature>
<feature type="region of interest" description="Disordered" evidence="9">
    <location>
        <begin position="140"/>
        <end position="164"/>
    </location>
</feature>
<feature type="binding site" evidence="8">
    <location>
        <position position="581"/>
    </location>
    <ligand>
        <name>Zn(2+)</name>
        <dbReference type="ChEBI" id="CHEBI:29105"/>
        <label>1</label>
    </ligand>
</feature>
<keyword evidence="7 8" id="KW-0238">DNA-binding</keyword>
<comment type="caution">
    <text evidence="11">The sequence shown here is derived from an EMBL/GenBank/DDBJ whole genome shotgun (WGS) entry which is preliminary data.</text>
</comment>
<comment type="caution">
    <text evidence="8">As this protein does not have any detectable helicase domains, it probably does not have helicase activity.</text>
</comment>
<evidence type="ECO:0000256" key="9">
    <source>
        <dbReference type="SAM" id="MobiDB-lite"/>
    </source>
</evidence>
<feature type="region of interest" description="Disordered" evidence="9">
    <location>
        <begin position="1"/>
        <end position="33"/>
    </location>
</feature>
<dbReference type="Pfam" id="PF17764">
    <property type="entry name" value="PriA_3primeBD"/>
    <property type="match status" value="1"/>
</dbReference>
<comment type="caution">
    <text evidence="8">Lacks conserved residue(s) required for the propagation of feature annotation.</text>
</comment>
<feature type="binding site" evidence="8">
    <location>
        <position position="566"/>
    </location>
    <ligand>
        <name>Zn(2+)</name>
        <dbReference type="ChEBI" id="CHEBI:29105"/>
        <label>2</label>
    </ligand>
</feature>
<proteinExistence type="inferred from homology"/>
<dbReference type="InterPro" id="IPR005259">
    <property type="entry name" value="PriA"/>
</dbReference>
<dbReference type="Gene3D" id="3.40.50.300">
    <property type="entry name" value="P-loop containing nucleotide triphosphate hydrolases"/>
    <property type="match status" value="1"/>
</dbReference>
<dbReference type="HAMAP" id="MF_00983">
    <property type="entry name" value="PriA"/>
    <property type="match status" value="1"/>
</dbReference>
<evidence type="ECO:0000256" key="8">
    <source>
        <dbReference type="HAMAP-Rule" id="MF_00983"/>
    </source>
</evidence>
<protein>
    <recommendedName>
        <fullName evidence="8">Probable replication restart protein PriA</fullName>
    </recommendedName>
    <alternativeName>
        <fullName evidence="8">Putative ATP-dependent DNA helicase PriA</fullName>
    </alternativeName>
</protein>
<evidence type="ECO:0000256" key="1">
    <source>
        <dbReference type="ARBA" id="ARBA00022515"/>
    </source>
</evidence>
<keyword evidence="5 8" id="KW-0862">Zinc</keyword>
<evidence type="ECO:0000313" key="12">
    <source>
        <dbReference type="Proteomes" id="UP001612741"/>
    </source>
</evidence>
<keyword evidence="1 8" id="KW-0639">Primosome</keyword>
<comment type="subunit">
    <text evidence="8">Component of the replication restart primosome.</text>
</comment>
<evidence type="ECO:0000256" key="7">
    <source>
        <dbReference type="ARBA" id="ARBA00023125"/>
    </source>
</evidence>